<dbReference type="Proteomes" id="UP001207468">
    <property type="component" value="Unassembled WGS sequence"/>
</dbReference>
<accession>A0ACC0UIC3</accession>
<proteinExistence type="predicted"/>
<reference evidence="1" key="1">
    <citation type="submission" date="2021-03" db="EMBL/GenBank/DDBJ databases">
        <title>Evolutionary priming and transition to the ectomycorrhizal habit in an iconic lineage of mushroom-forming fungi: is preadaptation a requirement?</title>
        <authorList>
            <consortium name="DOE Joint Genome Institute"/>
            <person name="Looney B.P."/>
            <person name="Miyauchi S."/>
            <person name="Morin E."/>
            <person name="Drula E."/>
            <person name="Courty P.E."/>
            <person name="Chicoki N."/>
            <person name="Fauchery L."/>
            <person name="Kohler A."/>
            <person name="Kuo A."/>
            <person name="LaButti K."/>
            <person name="Pangilinan J."/>
            <person name="Lipzen A."/>
            <person name="Riley R."/>
            <person name="Andreopoulos W."/>
            <person name="He G."/>
            <person name="Johnson J."/>
            <person name="Barry K.W."/>
            <person name="Grigoriev I.V."/>
            <person name="Nagy L."/>
            <person name="Hibbett D."/>
            <person name="Henrissat B."/>
            <person name="Matheny P.B."/>
            <person name="Labbe J."/>
            <person name="Martin A.F."/>
        </authorList>
    </citation>
    <scope>NUCLEOTIDE SEQUENCE</scope>
    <source>
        <strain evidence="1">BPL698</strain>
    </source>
</reference>
<name>A0ACC0UIC3_9AGAM</name>
<comment type="caution">
    <text evidence="1">The sequence shown here is derived from an EMBL/GenBank/DDBJ whole genome shotgun (WGS) entry which is preliminary data.</text>
</comment>
<evidence type="ECO:0000313" key="2">
    <source>
        <dbReference type="Proteomes" id="UP001207468"/>
    </source>
</evidence>
<keyword evidence="2" id="KW-1185">Reference proteome</keyword>
<dbReference type="EMBL" id="JAGFNK010000022">
    <property type="protein sequence ID" value="KAI9511406.1"/>
    <property type="molecule type" value="Genomic_DNA"/>
</dbReference>
<protein>
    <submittedName>
        <fullName evidence="1">Uncharacterized protein</fullName>
    </submittedName>
</protein>
<gene>
    <name evidence="1" type="ORF">F5148DRAFT_1171336</name>
</gene>
<organism evidence="1 2">
    <name type="scientific">Russula earlei</name>
    <dbReference type="NCBI Taxonomy" id="71964"/>
    <lineage>
        <taxon>Eukaryota</taxon>
        <taxon>Fungi</taxon>
        <taxon>Dikarya</taxon>
        <taxon>Basidiomycota</taxon>
        <taxon>Agaricomycotina</taxon>
        <taxon>Agaricomycetes</taxon>
        <taxon>Russulales</taxon>
        <taxon>Russulaceae</taxon>
        <taxon>Russula</taxon>
    </lineage>
</organism>
<evidence type="ECO:0000313" key="1">
    <source>
        <dbReference type="EMBL" id="KAI9511406.1"/>
    </source>
</evidence>
<sequence>MPSFLFLVFSTRLSMHPSFIFVIFGLAVGLTPSLGLPSRVTKVEPKSRKPSEGQVRAEEYLRGFIQSLNERESPKSPGPSPSPSPDPPDRIARAFHPERS</sequence>